<comment type="function">
    <text evidence="5">Probably involved in the biogenesis of the COX complex.</text>
</comment>
<evidence type="ECO:0000256" key="4">
    <source>
        <dbReference type="ARBA" id="ARBA00023136"/>
    </source>
</evidence>
<dbReference type="GO" id="GO:0033617">
    <property type="term" value="P:mitochondrial respiratory chain complex IV assembly"/>
    <property type="evidence" value="ECO:0007669"/>
    <property type="project" value="TreeGrafter"/>
</dbReference>
<protein>
    <recommendedName>
        <fullName evidence="5">SURF1-like protein</fullName>
    </recommendedName>
</protein>
<name>A0A8H4NBR3_9PEZI</name>
<evidence type="ECO:0000256" key="6">
    <source>
        <dbReference type="SAM" id="MobiDB-lite"/>
    </source>
</evidence>
<dbReference type="InterPro" id="IPR002994">
    <property type="entry name" value="Surf1/Shy1"/>
</dbReference>
<feature type="compositionally biased region" description="Low complexity" evidence="6">
    <location>
        <begin position="49"/>
        <end position="67"/>
    </location>
</feature>
<accession>A0A8H4NBR3</accession>
<keyword evidence="5" id="KW-0999">Mitochondrion inner membrane</keyword>
<sequence length="336" mass="38033">MSAPPFLLRQSVRTAAPGLRNLSQTTSRRPQWRCPQCAHRPQPRKTQQRRFQSTQQTPGPQPGDDPSFSSIVDQPAQLVKTGRKHGPGLIVLALIPITAFALGTWQVQRLGWKTDLIARFEDRLIQPPLPLPPRVDPAAVADFDYRRVYATGVLNHRKEMLVGPRLNDGEDGFLVVTPLERTDEEGKGSTSILVNRGWIPKTKKAHRDRDPAALPRGEVTVQGLLREPWKKNSFTPDNQPERGVWYFPDVNEMAEWAGTQPIWIEETMKPDLIESMTRADKGIPIGRAPEVNLRNNHTQYIFTWYALSAATSVMLWMVIKKPAGGVAHRVRQSREW</sequence>
<reference evidence="7" key="1">
    <citation type="submission" date="2020-04" db="EMBL/GenBank/DDBJ databases">
        <title>Genome Assembly and Annotation of Botryosphaeria dothidea sdau 11-99, a Latent Pathogen of Apple Fruit Ring Rot in China.</title>
        <authorList>
            <person name="Yu C."/>
            <person name="Diao Y."/>
            <person name="Lu Q."/>
            <person name="Zhao J."/>
            <person name="Cui S."/>
            <person name="Peng C."/>
            <person name="He B."/>
            <person name="Liu H."/>
        </authorList>
    </citation>
    <scope>NUCLEOTIDE SEQUENCE [LARGE SCALE GENOMIC DNA]</scope>
    <source>
        <strain evidence="7">Sdau11-99</strain>
    </source>
</reference>
<evidence type="ECO:0000313" key="8">
    <source>
        <dbReference type="Proteomes" id="UP000572817"/>
    </source>
</evidence>
<dbReference type="PANTHER" id="PTHR23427">
    <property type="entry name" value="SURFEIT LOCUS PROTEIN"/>
    <property type="match status" value="1"/>
</dbReference>
<evidence type="ECO:0000256" key="3">
    <source>
        <dbReference type="ARBA" id="ARBA00022989"/>
    </source>
</evidence>
<dbReference type="GO" id="GO:0005743">
    <property type="term" value="C:mitochondrial inner membrane"/>
    <property type="evidence" value="ECO:0007669"/>
    <property type="project" value="UniProtKB-SubCell"/>
</dbReference>
<dbReference type="CDD" id="cd06662">
    <property type="entry name" value="SURF1"/>
    <property type="match status" value="1"/>
</dbReference>
<comment type="caution">
    <text evidence="7">The sequence shown here is derived from an EMBL/GenBank/DDBJ whole genome shotgun (WGS) entry which is preliminary data.</text>
</comment>
<comment type="similarity">
    <text evidence="5">Belongs to the SURF1 family.</text>
</comment>
<comment type="caution">
    <text evidence="5">Lacks conserved residue(s) required for the propagation of feature annotation.</text>
</comment>
<evidence type="ECO:0000313" key="7">
    <source>
        <dbReference type="EMBL" id="KAF4309537.1"/>
    </source>
</evidence>
<evidence type="ECO:0000256" key="2">
    <source>
        <dbReference type="ARBA" id="ARBA00022692"/>
    </source>
</evidence>
<keyword evidence="4 5" id="KW-0472">Membrane</keyword>
<dbReference type="PROSITE" id="PS50895">
    <property type="entry name" value="SURF1"/>
    <property type="match status" value="1"/>
</dbReference>
<dbReference type="AlphaFoldDB" id="A0A8H4NBR3"/>
<dbReference type="PANTHER" id="PTHR23427:SF2">
    <property type="entry name" value="SURFEIT LOCUS PROTEIN 1"/>
    <property type="match status" value="1"/>
</dbReference>
<proteinExistence type="inferred from homology"/>
<feature type="transmembrane region" description="Helical" evidence="5">
    <location>
        <begin position="300"/>
        <end position="319"/>
    </location>
</feature>
<comment type="subcellular location">
    <subcellularLocation>
        <location evidence="1">Membrane</location>
    </subcellularLocation>
    <subcellularLocation>
        <location evidence="5">Mitochondrion inner membrane</location>
        <topology evidence="5">Multi-pass membrane protein</topology>
    </subcellularLocation>
</comment>
<evidence type="ECO:0000256" key="1">
    <source>
        <dbReference type="ARBA" id="ARBA00004370"/>
    </source>
</evidence>
<keyword evidence="3 5" id="KW-1133">Transmembrane helix</keyword>
<feature type="region of interest" description="Disordered" evidence="6">
    <location>
        <begin position="1"/>
        <end position="71"/>
    </location>
</feature>
<keyword evidence="2 5" id="KW-0812">Transmembrane</keyword>
<keyword evidence="5" id="KW-0496">Mitochondrion</keyword>
<gene>
    <name evidence="7" type="ORF">GTA08_BOTSDO02219</name>
</gene>
<dbReference type="EMBL" id="WWBZ02000016">
    <property type="protein sequence ID" value="KAF4309537.1"/>
    <property type="molecule type" value="Genomic_DNA"/>
</dbReference>
<keyword evidence="8" id="KW-1185">Reference proteome</keyword>
<dbReference type="InterPro" id="IPR045214">
    <property type="entry name" value="Surf1/Surf4"/>
</dbReference>
<dbReference type="Pfam" id="PF02104">
    <property type="entry name" value="SURF1"/>
    <property type="match status" value="1"/>
</dbReference>
<dbReference type="Proteomes" id="UP000572817">
    <property type="component" value="Unassembled WGS sequence"/>
</dbReference>
<dbReference type="OrthoDB" id="10040024at2759"/>
<organism evidence="7 8">
    <name type="scientific">Botryosphaeria dothidea</name>
    <dbReference type="NCBI Taxonomy" id="55169"/>
    <lineage>
        <taxon>Eukaryota</taxon>
        <taxon>Fungi</taxon>
        <taxon>Dikarya</taxon>
        <taxon>Ascomycota</taxon>
        <taxon>Pezizomycotina</taxon>
        <taxon>Dothideomycetes</taxon>
        <taxon>Dothideomycetes incertae sedis</taxon>
        <taxon>Botryosphaeriales</taxon>
        <taxon>Botryosphaeriaceae</taxon>
        <taxon>Botryosphaeria</taxon>
    </lineage>
</organism>
<evidence type="ECO:0000256" key="5">
    <source>
        <dbReference type="RuleBase" id="RU363076"/>
    </source>
</evidence>